<evidence type="ECO:0000256" key="1">
    <source>
        <dbReference type="SAM" id="MobiDB-lite"/>
    </source>
</evidence>
<sequence length="119" mass="12775">MCQKWTDRHAACDCCGPTPSCGVRESPNSSLLPLSTQQTHPSLKPGQGTRTVSPEKATESQETAPWPDHSQEISAAQSWSSCSALPTPHPSPEARSGEGRPWLVHFLSHCLPDNGQSST</sequence>
<dbReference type="AlphaFoldDB" id="A0A8C7AXD4"/>
<evidence type="ECO:0000313" key="3">
    <source>
        <dbReference type="Proteomes" id="UP000694425"/>
    </source>
</evidence>
<dbReference type="Proteomes" id="UP000694425">
    <property type="component" value="Unplaced"/>
</dbReference>
<protein>
    <submittedName>
        <fullName evidence="2">Uncharacterized protein</fullName>
    </submittedName>
</protein>
<reference evidence="2" key="1">
    <citation type="submission" date="2025-08" db="UniProtKB">
        <authorList>
            <consortium name="Ensembl"/>
        </authorList>
    </citation>
    <scope>IDENTIFICATION</scope>
</reference>
<name>A0A8C7AXD4_NEOVI</name>
<evidence type="ECO:0000313" key="2">
    <source>
        <dbReference type="Ensembl" id="ENSNVIP00000015308.1"/>
    </source>
</evidence>
<reference evidence="2" key="2">
    <citation type="submission" date="2025-09" db="UniProtKB">
        <authorList>
            <consortium name="Ensembl"/>
        </authorList>
    </citation>
    <scope>IDENTIFICATION</scope>
</reference>
<feature type="compositionally biased region" description="Polar residues" evidence="1">
    <location>
        <begin position="72"/>
        <end position="84"/>
    </location>
</feature>
<dbReference type="GeneTree" id="ENSGT00960000191049"/>
<accession>A0A8C7AXD4</accession>
<keyword evidence="3" id="KW-1185">Reference proteome</keyword>
<feature type="compositionally biased region" description="Polar residues" evidence="1">
    <location>
        <begin position="26"/>
        <end position="41"/>
    </location>
</feature>
<organism evidence="2 3">
    <name type="scientific">Neovison vison</name>
    <name type="common">American mink</name>
    <name type="synonym">Mustela vison</name>
    <dbReference type="NCBI Taxonomy" id="452646"/>
    <lineage>
        <taxon>Eukaryota</taxon>
        <taxon>Metazoa</taxon>
        <taxon>Chordata</taxon>
        <taxon>Craniata</taxon>
        <taxon>Vertebrata</taxon>
        <taxon>Euteleostomi</taxon>
        <taxon>Mammalia</taxon>
        <taxon>Eutheria</taxon>
        <taxon>Laurasiatheria</taxon>
        <taxon>Carnivora</taxon>
        <taxon>Caniformia</taxon>
        <taxon>Musteloidea</taxon>
        <taxon>Mustelidae</taxon>
        <taxon>Mustelinae</taxon>
        <taxon>Neogale</taxon>
    </lineage>
</organism>
<dbReference type="Ensembl" id="ENSNVIT00000017868.1">
    <property type="protein sequence ID" value="ENSNVIP00000015308.1"/>
    <property type="gene ID" value="ENSNVIG00000011998.1"/>
</dbReference>
<proteinExistence type="predicted"/>
<feature type="region of interest" description="Disordered" evidence="1">
    <location>
        <begin position="20"/>
        <end position="98"/>
    </location>
</feature>